<organism evidence="2 3">
    <name type="scientific">Promicromonospora alba</name>
    <dbReference type="NCBI Taxonomy" id="1616110"/>
    <lineage>
        <taxon>Bacteria</taxon>
        <taxon>Bacillati</taxon>
        <taxon>Actinomycetota</taxon>
        <taxon>Actinomycetes</taxon>
        <taxon>Micrococcales</taxon>
        <taxon>Promicromonosporaceae</taxon>
        <taxon>Promicromonospora</taxon>
    </lineage>
</organism>
<reference evidence="3" key="1">
    <citation type="journal article" date="2019" name="Int. J. Syst. Evol. Microbiol.">
        <title>The Global Catalogue of Microorganisms (GCM) 10K type strain sequencing project: providing services to taxonomists for standard genome sequencing and annotation.</title>
        <authorList>
            <consortium name="The Broad Institute Genomics Platform"/>
            <consortium name="The Broad Institute Genome Sequencing Center for Infectious Disease"/>
            <person name="Wu L."/>
            <person name="Ma J."/>
        </authorList>
    </citation>
    <scope>NUCLEOTIDE SEQUENCE [LARGE SCALE GENOMIC DNA]</scope>
    <source>
        <strain evidence="3">CCUG 42722</strain>
    </source>
</reference>
<accession>A0ABV9H9P8</accession>
<keyword evidence="3" id="KW-1185">Reference proteome</keyword>
<gene>
    <name evidence="2" type="ORF">ACFO6V_00145</name>
</gene>
<evidence type="ECO:0000313" key="3">
    <source>
        <dbReference type="Proteomes" id="UP001596011"/>
    </source>
</evidence>
<evidence type="ECO:0000259" key="1">
    <source>
        <dbReference type="Pfam" id="PF13529"/>
    </source>
</evidence>
<proteinExistence type="predicted"/>
<dbReference type="Gene3D" id="3.90.70.10">
    <property type="entry name" value="Cysteine proteinases"/>
    <property type="match status" value="1"/>
</dbReference>
<dbReference type="InterPro" id="IPR039564">
    <property type="entry name" value="Peptidase_C39-like"/>
</dbReference>
<name>A0ABV9H9P8_9MICO</name>
<protein>
    <submittedName>
        <fullName evidence="2">C39 family peptidase</fullName>
    </submittedName>
</protein>
<evidence type="ECO:0000313" key="2">
    <source>
        <dbReference type="EMBL" id="MFC4626619.1"/>
    </source>
</evidence>
<comment type="caution">
    <text evidence="2">The sequence shown here is derived from an EMBL/GenBank/DDBJ whole genome shotgun (WGS) entry which is preliminary data.</text>
</comment>
<dbReference type="Pfam" id="PF13529">
    <property type="entry name" value="Peptidase_C39_2"/>
    <property type="match status" value="1"/>
</dbReference>
<feature type="domain" description="Peptidase C39-like" evidence="1">
    <location>
        <begin position="12"/>
        <end position="179"/>
    </location>
</feature>
<sequence>MTYSTSSAVLQQVPYYSQWASPELVPAIVGGTMRAADDPRWAEYGASTPEEYEWWAVQLCGVACLRMALGAWNLDVPDPMRLAADCVEVGAYVHREDGGLDGLIYAPFAAYVRSRWNLVADVYPDLPADQITKHVAAGNLVMLSVHRTIRVLDPAPPRKGGHLVLAVGADEQHVVIHDPSGFPGRSEYASVRWSDLDRFYAGRGIVLGRPRAPQA</sequence>
<dbReference type="RefSeq" id="WP_377130901.1">
    <property type="nucleotide sequence ID" value="NZ_JBHSFI010000001.1"/>
</dbReference>
<dbReference type="EMBL" id="JBHSFI010000001">
    <property type="protein sequence ID" value="MFC4626619.1"/>
    <property type="molecule type" value="Genomic_DNA"/>
</dbReference>
<dbReference type="Proteomes" id="UP001596011">
    <property type="component" value="Unassembled WGS sequence"/>
</dbReference>